<dbReference type="SUPFAM" id="SSF53850">
    <property type="entry name" value="Periplasmic binding protein-like II"/>
    <property type="match status" value="1"/>
</dbReference>
<reference evidence="6 7" key="1">
    <citation type="submission" date="2020-08" db="EMBL/GenBank/DDBJ databases">
        <title>Genomic Encyclopedia of Type Strains, Phase IV (KMG-IV): sequencing the most valuable type-strain genomes for metagenomic binning, comparative biology and taxonomic classification.</title>
        <authorList>
            <person name="Goeker M."/>
        </authorList>
    </citation>
    <scope>NUCLEOTIDE SEQUENCE [LARGE SCALE GENOMIC DNA]</scope>
    <source>
        <strain evidence="6 7">DSM 103462</strain>
    </source>
</reference>
<name>A0A7W8G757_9SPIR</name>
<comment type="subcellular location">
    <subcellularLocation>
        <location evidence="1">Periplasm</location>
    </subcellularLocation>
</comment>
<evidence type="ECO:0000313" key="6">
    <source>
        <dbReference type="EMBL" id="MBB5225045.1"/>
    </source>
</evidence>
<accession>A0A7W8G757</accession>
<dbReference type="AlphaFoldDB" id="A0A7W8G757"/>
<dbReference type="Gene3D" id="3.40.190.10">
    <property type="entry name" value="Periplasmic binding protein-like II"/>
    <property type="match status" value="3"/>
</dbReference>
<evidence type="ECO:0000256" key="2">
    <source>
        <dbReference type="ARBA" id="ARBA00010742"/>
    </source>
</evidence>
<dbReference type="PROSITE" id="PS51257">
    <property type="entry name" value="PROKAR_LIPOPROTEIN"/>
    <property type="match status" value="1"/>
</dbReference>
<evidence type="ECO:0000259" key="5">
    <source>
        <dbReference type="SMART" id="SM00062"/>
    </source>
</evidence>
<dbReference type="EMBL" id="JACHFQ010000001">
    <property type="protein sequence ID" value="MBB5225045.1"/>
    <property type="molecule type" value="Genomic_DNA"/>
</dbReference>
<dbReference type="InterPro" id="IPR015168">
    <property type="entry name" value="SsuA/THI5"/>
</dbReference>
<dbReference type="PANTHER" id="PTHR30024">
    <property type="entry name" value="ALIPHATIC SULFONATES-BINDING PROTEIN-RELATED"/>
    <property type="match status" value="1"/>
</dbReference>
<dbReference type="SMART" id="SM00062">
    <property type="entry name" value="PBPb"/>
    <property type="match status" value="1"/>
</dbReference>
<protein>
    <submittedName>
        <fullName evidence="6">NitT/TauT family transport system substrate-binding protein</fullName>
    </submittedName>
</protein>
<evidence type="ECO:0000256" key="4">
    <source>
        <dbReference type="SAM" id="Phobius"/>
    </source>
</evidence>
<dbReference type="Proteomes" id="UP000518887">
    <property type="component" value="Unassembled WGS sequence"/>
</dbReference>
<comment type="caution">
    <text evidence="6">The sequence shown here is derived from an EMBL/GenBank/DDBJ whole genome shotgun (WGS) entry which is preliminary data.</text>
</comment>
<keyword evidence="3" id="KW-0732">Signal</keyword>
<dbReference type="Pfam" id="PF09084">
    <property type="entry name" value="NMT1"/>
    <property type="match status" value="1"/>
</dbReference>
<sequence length="349" mass="37904">MRTNVFKIGSLIFASILTVITLMGCNKSKKESAAGDKKKTYTVATSAYPAFYLLYIAQEEGFYKKEGLDVNVVYFPVYSDSVMAFSTGQADAIGIAMPDTIAPYISGVPIEAIAMLDNSNGADGIVGREGISSLADLKGKSIATEYGTIEHFFLAKRLESAGLTMDDIKFVNLSIADSGPAFLANTVDAASLWEPTLSESLARPGCTLLTSSEDTPGLIADVFAVNKNMPEADKIAFVKALYDSLDFYYKNPKKAISDMARCAEIPEEEMWVSMSGSKLFSPKEAYETMSSKAQEYTALAYDVQEVANFLYSIKMIESCPDVSGIINPEPAKKVLDEIGDFPVPDTKKY</sequence>
<keyword evidence="4" id="KW-0812">Transmembrane</keyword>
<gene>
    <name evidence="6" type="ORF">HNP76_000385</name>
</gene>
<evidence type="ECO:0000256" key="3">
    <source>
        <dbReference type="ARBA" id="ARBA00022729"/>
    </source>
</evidence>
<keyword evidence="4" id="KW-0472">Membrane</keyword>
<dbReference type="RefSeq" id="WP_184656911.1">
    <property type="nucleotide sequence ID" value="NZ_CP031518.1"/>
</dbReference>
<dbReference type="PANTHER" id="PTHR30024:SF47">
    <property type="entry name" value="TAURINE-BINDING PERIPLASMIC PROTEIN"/>
    <property type="match status" value="1"/>
</dbReference>
<feature type="transmembrane region" description="Helical" evidence="4">
    <location>
        <begin position="6"/>
        <end position="25"/>
    </location>
</feature>
<proteinExistence type="inferred from homology"/>
<dbReference type="GO" id="GO:0042597">
    <property type="term" value="C:periplasmic space"/>
    <property type="evidence" value="ECO:0007669"/>
    <property type="project" value="UniProtKB-SubCell"/>
</dbReference>
<feature type="domain" description="Solute-binding protein family 3/N-terminal" evidence="5">
    <location>
        <begin position="40"/>
        <end position="259"/>
    </location>
</feature>
<keyword evidence="4" id="KW-1133">Transmembrane helix</keyword>
<organism evidence="6 7">
    <name type="scientific">Treponema ruminis</name>
    <dbReference type="NCBI Taxonomy" id="744515"/>
    <lineage>
        <taxon>Bacteria</taxon>
        <taxon>Pseudomonadati</taxon>
        <taxon>Spirochaetota</taxon>
        <taxon>Spirochaetia</taxon>
        <taxon>Spirochaetales</taxon>
        <taxon>Treponemataceae</taxon>
        <taxon>Treponema</taxon>
    </lineage>
</organism>
<evidence type="ECO:0000256" key="1">
    <source>
        <dbReference type="ARBA" id="ARBA00004418"/>
    </source>
</evidence>
<dbReference type="InterPro" id="IPR001638">
    <property type="entry name" value="Solute-binding_3/MltF_N"/>
</dbReference>
<comment type="similarity">
    <text evidence="2">Belongs to the bacterial solute-binding protein SsuA/TauA family.</text>
</comment>
<keyword evidence="7" id="KW-1185">Reference proteome</keyword>
<evidence type="ECO:0000313" key="7">
    <source>
        <dbReference type="Proteomes" id="UP000518887"/>
    </source>
</evidence>